<keyword evidence="8" id="KW-1185">Reference proteome</keyword>
<dbReference type="RefSeq" id="XP_033665696.1">
    <property type="nucleotide sequence ID" value="XM_033807356.1"/>
</dbReference>
<evidence type="ECO:0000256" key="5">
    <source>
        <dbReference type="ARBA" id="ARBA00066645"/>
    </source>
</evidence>
<dbReference type="PRINTS" id="PR00080">
    <property type="entry name" value="SDRFAMILY"/>
</dbReference>
<organism evidence="7 8">
    <name type="scientific">Zasmidium cellare ATCC 36951</name>
    <dbReference type="NCBI Taxonomy" id="1080233"/>
    <lineage>
        <taxon>Eukaryota</taxon>
        <taxon>Fungi</taxon>
        <taxon>Dikarya</taxon>
        <taxon>Ascomycota</taxon>
        <taxon>Pezizomycotina</taxon>
        <taxon>Dothideomycetes</taxon>
        <taxon>Dothideomycetidae</taxon>
        <taxon>Mycosphaerellales</taxon>
        <taxon>Mycosphaerellaceae</taxon>
        <taxon>Zasmidium</taxon>
    </lineage>
</organism>
<dbReference type="FunFam" id="3.40.50.720:FF:000090">
    <property type="entry name" value="NADP-dependent mannitol dehydrogenase"/>
    <property type="match status" value="1"/>
</dbReference>
<evidence type="ECO:0000256" key="2">
    <source>
        <dbReference type="ARBA" id="ARBA00022857"/>
    </source>
</evidence>
<dbReference type="Gene3D" id="3.40.50.720">
    <property type="entry name" value="NAD(P)-binding Rossmann-like Domain"/>
    <property type="match status" value="1"/>
</dbReference>
<dbReference type="InterPro" id="IPR002347">
    <property type="entry name" value="SDR_fam"/>
</dbReference>
<dbReference type="PRINTS" id="PR00081">
    <property type="entry name" value="GDHRDH"/>
</dbReference>
<accession>A0A6A6CC84</accession>
<gene>
    <name evidence="7" type="ORF">M409DRAFT_24712</name>
</gene>
<protein>
    <recommendedName>
        <fullName evidence="6">NADP-dependent mannitol dehydrogenase</fullName>
        <ecNumber evidence="5">1.1.1.138</ecNumber>
    </recommendedName>
</protein>
<keyword evidence="3" id="KW-0560">Oxidoreductase</keyword>
<dbReference type="GO" id="GO:0050085">
    <property type="term" value="F:mannitol 2-dehydrogenase (NADP+) activity"/>
    <property type="evidence" value="ECO:0007669"/>
    <property type="project" value="UniProtKB-EC"/>
</dbReference>
<dbReference type="PROSITE" id="PS00061">
    <property type="entry name" value="ADH_SHORT"/>
    <property type="match status" value="1"/>
</dbReference>
<dbReference type="InterPro" id="IPR020904">
    <property type="entry name" value="Sc_DH/Rdtase_CS"/>
</dbReference>
<dbReference type="Proteomes" id="UP000799537">
    <property type="component" value="Unassembled WGS sequence"/>
</dbReference>
<proteinExistence type="inferred from homology"/>
<comment type="similarity">
    <text evidence="1">Belongs to the short-chain dehydrogenases/reductases (SDR) family.</text>
</comment>
<dbReference type="GO" id="GO:0019594">
    <property type="term" value="P:mannitol metabolic process"/>
    <property type="evidence" value="ECO:0007669"/>
    <property type="project" value="UniProtKB-ARBA"/>
</dbReference>
<evidence type="ECO:0000313" key="7">
    <source>
        <dbReference type="EMBL" id="KAF2164807.1"/>
    </source>
</evidence>
<dbReference type="GeneID" id="54560628"/>
<keyword evidence="2" id="KW-0521">NADP</keyword>
<dbReference type="AlphaFoldDB" id="A0A6A6CC84"/>
<dbReference type="PANTHER" id="PTHR43008:SF12">
    <property type="entry name" value="OXIDOREDUCTASE, SHORT CHAIN DEHYDROGENASE_REDUCTASE FAMILY (AFU_ORTHOLOGUE AFUA_6G13830)"/>
    <property type="match status" value="1"/>
</dbReference>
<evidence type="ECO:0000313" key="8">
    <source>
        <dbReference type="Proteomes" id="UP000799537"/>
    </source>
</evidence>
<dbReference type="InterPro" id="IPR036291">
    <property type="entry name" value="NAD(P)-bd_dom_sf"/>
</dbReference>
<reference evidence="7" key="1">
    <citation type="journal article" date="2020" name="Stud. Mycol.">
        <title>101 Dothideomycetes genomes: a test case for predicting lifestyles and emergence of pathogens.</title>
        <authorList>
            <person name="Haridas S."/>
            <person name="Albert R."/>
            <person name="Binder M."/>
            <person name="Bloem J."/>
            <person name="Labutti K."/>
            <person name="Salamov A."/>
            <person name="Andreopoulos B."/>
            <person name="Baker S."/>
            <person name="Barry K."/>
            <person name="Bills G."/>
            <person name="Bluhm B."/>
            <person name="Cannon C."/>
            <person name="Castanera R."/>
            <person name="Culley D."/>
            <person name="Daum C."/>
            <person name="Ezra D."/>
            <person name="Gonzalez J."/>
            <person name="Henrissat B."/>
            <person name="Kuo A."/>
            <person name="Liang C."/>
            <person name="Lipzen A."/>
            <person name="Lutzoni F."/>
            <person name="Magnuson J."/>
            <person name="Mondo S."/>
            <person name="Nolan M."/>
            <person name="Ohm R."/>
            <person name="Pangilinan J."/>
            <person name="Park H.-J."/>
            <person name="Ramirez L."/>
            <person name="Alfaro M."/>
            <person name="Sun H."/>
            <person name="Tritt A."/>
            <person name="Yoshinaga Y."/>
            <person name="Zwiers L.-H."/>
            <person name="Turgeon B."/>
            <person name="Goodwin S."/>
            <person name="Spatafora J."/>
            <person name="Crous P."/>
            <person name="Grigoriev I."/>
        </authorList>
    </citation>
    <scope>NUCLEOTIDE SEQUENCE</scope>
    <source>
        <strain evidence="7">ATCC 36951</strain>
    </source>
</reference>
<dbReference type="SUPFAM" id="SSF51735">
    <property type="entry name" value="NAD(P)-binding Rossmann-fold domains"/>
    <property type="match status" value="1"/>
</dbReference>
<dbReference type="PANTHER" id="PTHR43008">
    <property type="entry name" value="BENZIL REDUCTASE"/>
    <property type="match status" value="1"/>
</dbReference>
<evidence type="ECO:0000256" key="4">
    <source>
        <dbReference type="ARBA" id="ARBA00051683"/>
    </source>
</evidence>
<name>A0A6A6CC84_ZASCE</name>
<dbReference type="Pfam" id="PF13561">
    <property type="entry name" value="adh_short_C2"/>
    <property type="match status" value="1"/>
</dbReference>
<dbReference type="OrthoDB" id="1888931at2759"/>
<dbReference type="EC" id="1.1.1.138" evidence="5"/>
<sequence>MLPQASSTNARSKPVLDRFSLEGKIAVVTGGARGIGLNVSYALAEAGADVAIVYFTTKQAPDNAQEWARETGRRVQAYQADVRHREAIGTTLDKIAAEFGSGRIDIVVANAGVCTAMTALEYTEETWARDNQVNYDGAFWMAQAAGRVFKRQGGGSLVITASVSSKLVNVPQRQAAYNASKAAVAHLSRCLAVEWADFARVNSISPGYIQTEMVTKQPESLLDSWLAMIPARRLANPDELKAAYMFLASDACPYMTGAELFIDGGFSLN</sequence>
<dbReference type="GO" id="GO:0050664">
    <property type="term" value="F:oxidoreductase activity, acting on NAD(P)H, oxygen as acceptor"/>
    <property type="evidence" value="ECO:0007669"/>
    <property type="project" value="TreeGrafter"/>
</dbReference>
<evidence type="ECO:0000256" key="1">
    <source>
        <dbReference type="ARBA" id="ARBA00006484"/>
    </source>
</evidence>
<dbReference type="EMBL" id="ML993602">
    <property type="protein sequence ID" value="KAF2164807.1"/>
    <property type="molecule type" value="Genomic_DNA"/>
</dbReference>
<comment type="catalytic activity">
    <reaction evidence="4">
        <text>D-mannitol + NADP(+) = D-fructose + NADPH + H(+)</text>
        <dbReference type="Rhea" id="RHEA:16765"/>
        <dbReference type="ChEBI" id="CHEBI:15378"/>
        <dbReference type="ChEBI" id="CHEBI:16899"/>
        <dbReference type="ChEBI" id="CHEBI:37721"/>
        <dbReference type="ChEBI" id="CHEBI:57783"/>
        <dbReference type="ChEBI" id="CHEBI:58349"/>
        <dbReference type="EC" id="1.1.1.138"/>
    </reaction>
    <physiologicalReaction direction="left-to-right" evidence="4">
        <dbReference type="Rhea" id="RHEA:16766"/>
    </physiologicalReaction>
    <physiologicalReaction direction="right-to-left" evidence="4">
        <dbReference type="Rhea" id="RHEA:16767"/>
    </physiologicalReaction>
</comment>
<evidence type="ECO:0000256" key="3">
    <source>
        <dbReference type="ARBA" id="ARBA00023002"/>
    </source>
</evidence>
<evidence type="ECO:0000256" key="6">
    <source>
        <dbReference type="ARBA" id="ARBA00069279"/>
    </source>
</evidence>